<feature type="transmembrane region" description="Helical" evidence="1">
    <location>
        <begin position="122"/>
        <end position="146"/>
    </location>
</feature>
<keyword evidence="1" id="KW-0472">Membrane</keyword>
<feature type="transmembrane region" description="Helical" evidence="1">
    <location>
        <begin position="51"/>
        <end position="68"/>
    </location>
</feature>
<reference evidence="2" key="1">
    <citation type="journal article" date="2017" name="Nature">
        <title>The sunflower genome provides insights into oil metabolism, flowering and Asterid evolution.</title>
        <authorList>
            <person name="Badouin H."/>
            <person name="Gouzy J."/>
            <person name="Grassa C.J."/>
            <person name="Murat F."/>
            <person name="Staton S.E."/>
            <person name="Cottret L."/>
            <person name="Lelandais-Briere C."/>
            <person name="Owens G.L."/>
            <person name="Carrere S."/>
            <person name="Mayjonade B."/>
            <person name="Legrand L."/>
            <person name="Gill N."/>
            <person name="Kane N.C."/>
            <person name="Bowers J.E."/>
            <person name="Hubner S."/>
            <person name="Bellec A."/>
            <person name="Berard A."/>
            <person name="Berges H."/>
            <person name="Blanchet N."/>
            <person name="Boniface M.C."/>
            <person name="Brunel D."/>
            <person name="Catrice O."/>
            <person name="Chaidir N."/>
            <person name="Claudel C."/>
            <person name="Donnadieu C."/>
            <person name="Faraut T."/>
            <person name="Fievet G."/>
            <person name="Helmstetter N."/>
            <person name="King M."/>
            <person name="Knapp S.J."/>
            <person name="Lai Z."/>
            <person name="Le Paslier M.C."/>
            <person name="Lippi Y."/>
            <person name="Lorenzon L."/>
            <person name="Mandel J.R."/>
            <person name="Marage G."/>
            <person name="Marchand G."/>
            <person name="Marquand E."/>
            <person name="Bret-Mestries E."/>
            <person name="Morien E."/>
            <person name="Nambeesan S."/>
            <person name="Nguyen T."/>
            <person name="Pegot-Espagnet P."/>
            <person name="Pouilly N."/>
            <person name="Raftis F."/>
            <person name="Sallet E."/>
            <person name="Schiex T."/>
            <person name="Thomas J."/>
            <person name="Vandecasteele C."/>
            <person name="Vares D."/>
            <person name="Vear F."/>
            <person name="Vautrin S."/>
            <person name="Crespi M."/>
            <person name="Mangin B."/>
            <person name="Burke J.M."/>
            <person name="Salse J."/>
            <person name="Munos S."/>
            <person name="Vincourt P."/>
            <person name="Rieseberg L.H."/>
            <person name="Langlade N.B."/>
        </authorList>
    </citation>
    <scope>NUCLEOTIDE SEQUENCE</scope>
    <source>
        <tissue evidence="2">Leaves</tissue>
    </source>
</reference>
<keyword evidence="1" id="KW-0812">Transmembrane</keyword>
<dbReference type="Gramene" id="mRNA:HanXRQr2_Chr06g0255631">
    <property type="protein sequence ID" value="CDS:HanXRQr2_Chr06g0255631.1"/>
    <property type="gene ID" value="HanXRQr2_Chr06g0255631"/>
</dbReference>
<feature type="transmembrane region" description="Helical" evidence="1">
    <location>
        <begin position="20"/>
        <end position="39"/>
    </location>
</feature>
<keyword evidence="1" id="KW-1133">Transmembrane helix</keyword>
<evidence type="ECO:0000313" key="2">
    <source>
        <dbReference type="EMBL" id="KAF5802096.1"/>
    </source>
</evidence>
<proteinExistence type="predicted"/>
<dbReference type="AlphaFoldDB" id="A0A9K3ISW4"/>
<protein>
    <submittedName>
        <fullName evidence="2">Uncharacterized protein</fullName>
    </submittedName>
</protein>
<dbReference type="Proteomes" id="UP000215914">
    <property type="component" value="Unassembled WGS sequence"/>
</dbReference>
<dbReference type="EMBL" id="MNCJ02000321">
    <property type="protein sequence ID" value="KAF5802096.1"/>
    <property type="molecule type" value="Genomic_DNA"/>
</dbReference>
<sequence length="152" mass="16621">MALNLLYGFRNRKFWFPYKYFSLSAASVTVITVAVKLTVDLSSSMPGNVDQVAKIGILAFMCTIMSNLMPSLASMDNKSLLANVTGLSILVITLIANMSIQIRTHVINPYTFGSVIPNYSMVIVACSYIVVLLFLLILLISSAITIPASKIY</sequence>
<reference evidence="2" key="2">
    <citation type="submission" date="2020-06" db="EMBL/GenBank/DDBJ databases">
        <title>Helianthus annuus Genome sequencing and assembly Release 2.</title>
        <authorList>
            <person name="Gouzy J."/>
            <person name="Langlade N."/>
            <person name="Munos S."/>
        </authorList>
    </citation>
    <scope>NUCLEOTIDE SEQUENCE</scope>
    <source>
        <tissue evidence="2">Leaves</tissue>
    </source>
</reference>
<evidence type="ECO:0000313" key="3">
    <source>
        <dbReference type="Proteomes" id="UP000215914"/>
    </source>
</evidence>
<dbReference type="PANTHER" id="PTHR35307:SF8">
    <property type="entry name" value="GUSTATORY RECEPTOR"/>
    <property type="match status" value="1"/>
</dbReference>
<accession>A0A9K3ISW4</accession>
<dbReference type="PANTHER" id="PTHR35307">
    <property type="entry name" value="PROTEIN, PUTATIVE-RELATED"/>
    <property type="match status" value="1"/>
</dbReference>
<feature type="transmembrane region" description="Helical" evidence="1">
    <location>
        <begin position="80"/>
        <end position="102"/>
    </location>
</feature>
<evidence type="ECO:0000256" key="1">
    <source>
        <dbReference type="SAM" id="Phobius"/>
    </source>
</evidence>
<keyword evidence="3" id="KW-1185">Reference proteome</keyword>
<comment type="caution">
    <text evidence="2">The sequence shown here is derived from an EMBL/GenBank/DDBJ whole genome shotgun (WGS) entry which is preliminary data.</text>
</comment>
<name>A0A9K3ISW4_HELAN</name>
<gene>
    <name evidence="2" type="ORF">HanXRQr2_Chr06g0255631</name>
</gene>
<organism evidence="2 3">
    <name type="scientific">Helianthus annuus</name>
    <name type="common">Common sunflower</name>
    <dbReference type="NCBI Taxonomy" id="4232"/>
    <lineage>
        <taxon>Eukaryota</taxon>
        <taxon>Viridiplantae</taxon>
        <taxon>Streptophyta</taxon>
        <taxon>Embryophyta</taxon>
        <taxon>Tracheophyta</taxon>
        <taxon>Spermatophyta</taxon>
        <taxon>Magnoliopsida</taxon>
        <taxon>eudicotyledons</taxon>
        <taxon>Gunneridae</taxon>
        <taxon>Pentapetalae</taxon>
        <taxon>asterids</taxon>
        <taxon>campanulids</taxon>
        <taxon>Asterales</taxon>
        <taxon>Asteraceae</taxon>
        <taxon>Asteroideae</taxon>
        <taxon>Heliantheae alliance</taxon>
        <taxon>Heliantheae</taxon>
        <taxon>Helianthus</taxon>
    </lineage>
</organism>